<evidence type="ECO:0000313" key="8">
    <source>
        <dbReference type="EMBL" id="RSL15129.1"/>
    </source>
</evidence>
<evidence type="ECO:0000259" key="7">
    <source>
        <dbReference type="PROSITE" id="PS51671"/>
    </source>
</evidence>
<feature type="region of interest" description="Uridylyltransferase" evidence="6">
    <location>
        <begin position="1"/>
        <end position="344"/>
    </location>
</feature>
<evidence type="ECO:0000256" key="1">
    <source>
        <dbReference type="ARBA" id="ARBA00022679"/>
    </source>
</evidence>
<dbReference type="InterPro" id="IPR010043">
    <property type="entry name" value="UTase/UR"/>
</dbReference>
<dbReference type="PROSITE" id="PS51671">
    <property type="entry name" value="ACT"/>
    <property type="match status" value="1"/>
</dbReference>
<dbReference type="Proteomes" id="UP000269669">
    <property type="component" value="Unassembled WGS sequence"/>
</dbReference>
<dbReference type="CDD" id="cd05401">
    <property type="entry name" value="NT_GlnE_GlnD_like"/>
    <property type="match status" value="1"/>
</dbReference>
<dbReference type="Gene3D" id="3.30.460.10">
    <property type="entry name" value="Beta Polymerase, domain 2"/>
    <property type="match status" value="1"/>
</dbReference>
<evidence type="ECO:0000256" key="2">
    <source>
        <dbReference type="ARBA" id="ARBA00022695"/>
    </source>
</evidence>
<evidence type="ECO:0000313" key="9">
    <source>
        <dbReference type="Proteomes" id="UP000269669"/>
    </source>
</evidence>
<dbReference type="Pfam" id="PF01966">
    <property type="entry name" value="HD"/>
    <property type="match status" value="1"/>
</dbReference>
<dbReference type="GO" id="GO:0008773">
    <property type="term" value="F:[protein-PII] uridylyltransferase activity"/>
    <property type="evidence" value="ECO:0007669"/>
    <property type="project" value="UniProtKB-UniRule"/>
</dbReference>
<comment type="catalytic activity">
    <reaction evidence="6">
        <text>[protein-PII]-uridylyl-L-tyrosine + H2O = [protein-PII]-L-tyrosine + UMP + H(+)</text>
        <dbReference type="Rhea" id="RHEA:48600"/>
        <dbReference type="Rhea" id="RHEA-COMP:12147"/>
        <dbReference type="Rhea" id="RHEA-COMP:12148"/>
        <dbReference type="ChEBI" id="CHEBI:15377"/>
        <dbReference type="ChEBI" id="CHEBI:15378"/>
        <dbReference type="ChEBI" id="CHEBI:46858"/>
        <dbReference type="ChEBI" id="CHEBI:57865"/>
        <dbReference type="ChEBI" id="CHEBI:90602"/>
    </reaction>
</comment>
<comment type="activity regulation">
    <text evidence="6">Uridylyltransferase (UTase) activity is inhibited by glutamine, while glutamine activates uridylyl-removing (UR) activity.</text>
</comment>
<name>A0A3R9NW87_9BACT</name>
<dbReference type="GO" id="GO:0006808">
    <property type="term" value="P:regulation of nitrogen utilization"/>
    <property type="evidence" value="ECO:0007669"/>
    <property type="project" value="UniProtKB-UniRule"/>
</dbReference>
<proteinExistence type="inferred from homology"/>
<dbReference type="InterPro" id="IPR043519">
    <property type="entry name" value="NT_sf"/>
</dbReference>
<dbReference type="AlphaFoldDB" id="A0A3R9NW87"/>
<dbReference type="InterPro" id="IPR006674">
    <property type="entry name" value="HD_domain"/>
</dbReference>
<accession>A0A3R9NW87</accession>
<dbReference type="PANTHER" id="PTHR47320:SF1">
    <property type="entry name" value="BIFUNCTIONAL URIDYLYLTRANSFERASE_URIDYLYL-REMOVING ENZYME"/>
    <property type="match status" value="1"/>
</dbReference>
<organism evidence="8 9">
    <name type="scientific">Edaphobacter aggregans</name>
    <dbReference type="NCBI Taxonomy" id="570835"/>
    <lineage>
        <taxon>Bacteria</taxon>
        <taxon>Pseudomonadati</taxon>
        <taxon>Acidobacteriota</taxon>
        <taxon>Terriglobia</taxon>
        <taxon>Terriglobales</taxon>
        <taxon>Acidobacteriaceae</taxon>
        <taxon>Edaphobacter</taxon>
    </lineage>
</organism>
<dbReference type="Pfam" id="PF08335">
    <property type="entry name" value="GlnD_UR_UTase"/>
    <property type="match status" value="1"/>
</dbReference>
<comment type="function">
    <text evidence="6">Modifies, by uridylylation and deuridylylation, the PII regulatory proteins (GlnB and homologs), in response to the nitrogen status of the cell that GlnD senses through the glutamine level. Under low glutamine levels, catalyzes the conversion of the PII proteins and UTP to PII-UMP and PPi, while under higher glutamine levels, GlnD hydrolyzes PII-UMP to PII and UMP (deuridylylation). Thus, controls uridylylation state and activity of the PII proteins, and plays an important role in the regulation of nitrogen metabolism.</text>
</comment>
<protein>
    <recommendedName>
        <fullName evidence="6">Bifunctional uridylyltransferase/uridylyl-removing enzyme</fullName>
        <shortName evidence="6">UTase/UR</shortName>
    </recommendedName>
    <alternativeName>
        <fullName evidence="6">Bifunctional [protein-PII] modification enzyme</fullName>
    </alternativeName>
    <alternativeName>
        <fullName evidence="6">Bifunctional nitrogen sensor protein</fullName>
    </alternativeName>
    <domain>
        <recommendedName>
            <fullName evidence="6">[Protein-PII] uridylyltransferase</fullName>
            <shortName evidence="6">PII uridylyltransferase</shortName>
            <shortName evidence="6">UTase</shortName>
            <ecNumber evidence="6">2.7.7.59</ecNumber>
        </recommendedName>
    </domain>
    <domain>
        <recommendedName>
            <fullName evidence="6">[Protein-PII]-UMP uridylyl-removing enzyme</fullName>
            <shortName evidence="6">UR</shortName>
            <ecNumber evidence="6">3.1.4.-</ecNumber>
        </recommendedName>
    </domain>
</protein>
<evidence type="ECO:0000256" key="4">
    <source>
        <dbReference type="ARBA" id="ARBA00022842"/>
    </source>
</evidence>
<comment type="similarity">
    <text evidence="6">Belongs to the GlnD family.</text>
</comment>
<gene>
    <name evidence="6" type="primary">glnD</name>
    <name evidence="8" type="ORF">EDE15_0606</name>
</gene>
<dbReference type="SUPFAM" id="SSF81301">
    <property type="entry name" value="Nucleotidyltransferase"/>
    <property type="match status" value="1"/>
</dbReference>
<dbReference type="CDD" id="cd04900">
    <property type="entry name" value="ACT_UUR-like_1"/>
    <property type="match status" value="1"/>
</dbReference>
<comment type="domain">
    <text evidence="6">Has four distinct domains: an N-terminal nucleotidyltransferase (NT) domain responsible for UTase activity, a central HD domain that encodes UR activity, and two C-terminal ACT domains that seem to have a role in glutamine sensing.</text>
</comment>
<dbReference type="EMBL" id="RSDW01000001">
    <property type="protein sequence ID" value="RSL15129.1"/>
    <property type="molecule type" value="Genomic_DNA"/>
</dbReference>
<evidence type="ECO:0000256" key="5">
    <source>
        <dbReference type="ARBA" id="ARBA00023268"/>
    </source>
</evidence>
<dbReference type="SUPFAM" id="SSF55021">
    <property type="entry name" value="ACT-like"/>
    <property type="match status" value="2"/>
</dbReference>
<feature type="domain" description="ACT" evidence="7">
    <location>
        <begin position="814"/>
        <end position="886"/>
    </location>
</feature>
<comment type="caution">
    <text evidence="6">Lacks conserved residue(s) required for the propagation of feature annotation.</text>
</comment>
<keyword evidence="2 6" id="KW-0548">Nucleotidyltransferase</keyword>
<keyword evidence="5 6" id="KW-0511">Multifunctional enzyme</keyword>
<comment type="caution">
    <text evidence="8">The sequence shown here is derived from an EMBL/GenBank/DDBJ whole genome shotgun (WGS) entry which is preliminary data.</text>
</comment>
<comment type="catalytic activity">
    <reaction evidence="6">
        <text>[protein-PII]-L-tyrosine + UTP = [protein-PII]-uridylyl-L-tyrosine + diphosphate</text>
        <dbReference type="Rhea" id="RHEA:13673"/>
        <dbReference type="Rhea" id="RHEA-COMP:12147"/>
        <dbReference type="Rhea" id="RHEA-COMP:12148"/>
        <dbReference type="ChEBI" id="CHEBI:33019"/>
        <dbReference type="ChEBI" id="CHEBI:46398"/>
        <dbReference type="ChEBI" id="CHEBI:46858"/>
        <dbReference type="ChEBI" id="CHEBI:90602"/>
        <dbReference type="EC" id="2.7.7.59"/>
    </reaction>
</comment>
<dbReference type="GO" id="GO:0008081">
    <property type="term" value="F:phosphoric diester hydrolase activity"/>
    <property type="evidence" value="ECO:0007669"/>
    <property type="project" value="UniProtKB-UniRule"/>
</dbReference>
<comment type="cofactor">
    <cofactor evidence="6">
        <name>Mg(2+)</name>
        <dbReference type="ChEBI" id="CHEBI:18420"/>
    </cofactor>
</comment>
<evidence type="ECO:0000256" key="6">
    <source>
        <dbReference type="HAMAP-Rule" id="MF_00277"/>
    </source>
</evidence>
<dbReference type="CDD" id="cd04899">
    <property type="entry name" value="ACT_ACR-UUR-like_2"/>
    <property type="match status" value="1"/>
</dbReference>
<reference evidence="8 9" key="1">
    <citation type="submission" date="2018-12" db="EMBL/GenBank/DDBJ databases">
        <title>Sequencing of bacterial isolates from soil warming experiment in Harvard Forest, Massachusetts, USA.</title>
        <authorList>
            <person name="Deangelis K."/>
        </authorList>
    </citation>
    <scope>NUCLEOTIDE SEQUENCE [LARGE SCALE GENOMIC DNA]</scope>
    <source>
        <strain evidence="8 9">EB153</strain>
    </source>
</reference>
<dbReference type="HAMAP" id="MF_00277">
    <property type="entry name" value="PII_uridylyl_transf"/>
    <property type="match status" value="1"/>
</dbReference>
<evidence type="ECO:0000256" key="3">
    <source>
        <dbReference type="ARBA" id="ARBA00022801"/>
    </source>
</evidence>
<dbReference type="InterPro" id="IPR002912">
    <property type="entry name" value="ACT_dom"/>
</dbReference>
<dbReference type="Gene3D" id="1.10.3090.10">
    <property type="entry name" value="cca-adding enzyme, domain 2"/>
    <property type="match status" value="1"/>
</dbReference>
<keyword evidence="3 6" id="KW-0378">Hydrolase</keyword>
<dbReference type="EC" id="3.1.4.-" evidence="6"/>
<keyword evidence="1 6" id="KW-0808">Transferase</keyword>
<dbReference type="SUPFAM" id="SSF81891">
    <property type="entry name" value="Poly A polymerase C-terminal region-like"/>
    <property type="match status" value="1"/>
</dbReference>
<dbReference type="NCBIfam" id="TIGR01693">
    <property type="entry name" value="UTase_glnD"/>
    <property type="match status" value="1"/>
</dbReference>
<keyword evidence="9" id="KW-1185">Reference proteome</keyword>
<dbReference type="EC" id="2.7.7.59" evidence="6"/>
<keyword evidence="4 6" id="KW-0460">Magnesium</keyword>
<dbReference type="PANTHER" id="PTHR47320">
    <property type="entry name" value="BIFUNCTIONAL URIDYLYLTRANSFERASE/URIDYLYL-REMOVING ENZYME"/>
    <property type="match status" value="1"/>
</dbReference>
<dbReference type="InterPro" id="IPR045865">
    <property type="entry name" value="ACT-like_dom_sf"/>
</dbReference>
<dbReference type="InterPro" id="IPR013546">
    <property type="entry name" value="PII_UdlTrfase/GS_AdlTrfase"/>
</dbReference>
<sequence>MLEAPTAKRQMQVNESTSSGMRGKYQRMMLEIRGAFETGASGSVTIAARARALDELVGGLWQQVIEQDARLASGIAVLAVGGYGRRELFPYSDVDLLFLLDGRVVEKDVKDAIRRVNQELWDCGIRVSPATRKLAECEKFDEDNAEFALSLMDHRLLTGDTELYNKLSGQVVPKLLQRDQKAIVARLMELTRARHAKYGDTLFHLEPNIKDCPGGLRDVNVCGWLARLQGVGVETKNGDAEEGREFRQAVEFLRLVRCFLHYRHERDDNTLAWKAQDAAAEGEIGLVGRRPKKVDAAYWMRIYFRHARSVEQRVKQMMEEVPAPVAKASSRLLGLKGDRKPQGTEQQGFRLERGRVVLDVVTAAGEDPANDPDVVLQVFAAMARTGCTLGREAEERISEALPLMSADLEEGPTLWHKLEAILTGRHAGAALRSMHALGVLELLIPEFHGIDALVIRDAYHRYTVDEHTFVLIDTLHALEDAQTGAKAEWSTRFGGLLRELPHPGLLYLAALLHDTGKGRETGSHAQESVRLTQSVLARLELDSYESGLVLGLIANHLEMSAALRRDIFDAETVGAFAGKVQTPEMLRMLTLFTYADINAVHPDALTPWKAENLWRLYMATANHLDRSVDEERVGAQAESELVHRVASLLPGQRAAVAGYLEGFPERYVRTRTPEQVRTHFQMSQRLGEDAVQLDFRYSPAVSELTVVTPDRALLFANMSGALAGWGMNIVTADAFSNRQGVVVDSFRFTDSFRTLEMNASEHVGFVKSVHDVMTGTVSVEKLLSGRKRGRRKAPKVVVETRVEFDDEASSHSTLVEVVTQDVPGLLRALSLTLAGFGCNIEVALIDTEGEMAIDVFYLTKDGAKLEKDEQEALGRALIEAMEENAR</sequence>
<dbReference type="PIRSF" id="PIRSF006288">
    <property type="entry name" value="PII_uridyltransf"/>
    <property type="match status" value="1"/>
</dbReference>